<dbReference type="RefSeq" id="WP_188760834.1">
    <property type="nucleotide sequence ID" value="NZ_BMJB01000006.1"/>
</dbReference>
<dbReference type="Proteomes" id="UP000648801">
    <property type="component" value="Unassembled WGS sequence"/>
</dbReference>
<reference evidence="1" key="1">
    <citation type="journal article" date="2014" name="Int. J. Syst. Evol. Microbiol.">
        <title>Complete genome sequence of Corynebacterium casei LMG S-19264T (=DSM 44701T), isolated from a smear-ripened cheese.</title>
        <authorList>
            <consortium name="US DOE Joint Genome Institute (JGI-PGF)"/>
            <person name="Walter F."/>
            <person name="Albersmeier A."/>
            <person name="Kalinowski J."/>
            <person name="Ruckert C."/>
        </authorList>
    </citation>
    <scope>NUCLEOTIDE SEQUENCE</scope>
    <source>
        <strain evidence="1">CGMCC 1.15447</strain>
    </source>
</reference>
<comment type="caution">
    <text evidence="1">The sequence shown here is derived from an EMBL/GenBank/DDBJ whole genome shotgun (WGS) entry which is preliminary data.</text>
</comment>
<evidence type="ECO:0000313" key="1">
    <source>
        <dbReference type="EMBL" id="GGA80726.1"/>
    </source>
</evidence>
<proteinExistence type="predicted"/>
<accession>A0A916WAJ1</accession>
<sequence>MRIRLKIGRRAGEVVEVSPEAARAMLADGRAVDIRAEIGAMPIETATPEVALPRAAEPITRRRRR</sequence>
<dbReference type="EMBL" id="BMJB01000006">
    <property type="protein sequence ID" value="GGA80726.1"/>
    <property type="molecule type" value="Genomic_DNA"/>
</dbReference>
<protein>
    <submittedName>
        <fullName evidence="1">Uncharacterized protein</fullName>
    </submittedName>
</protein>
<name>A0A916WAJ1_9BACT</name>
<gene>
    <name evidence="1" type="ORF">GCM10011507_34930</name>
</gene>
<organism evidence="1 2">
    <name type="scientific">Edaphobacter acidisoli</name>
    <dbReference type="NCBI Taxonomy" id="2040573"/>
    <lineage>
        <taxon>Bacteria</taxon>
        <taxon>Pseudomonadati</taxon>
        <taxon>Acidobacteriota</taxon>
        <taxon>Terriglobia</taxon>
        <taxon>Terriglobales</taxon>
        <taxon>Acidobacteriaceae</taxon>
        <taxon>Edaphobacter</taxon>
    </lineage>
</organism>
<keyword evidence="2" id="KW-1185">Reference proteome</keyword>
<evidence type="ECO:0000313" key="2">
    <source>
        <dbReference type="Proteomes" id="UP000648801"/>
    </source>
</evidence>
<dbReference type="AlphaFoldDB" id="A0A916WAJ1"/>
<reference evidence="1" key="2">
    <citation type="submission" date="2020-09" db="EMBL/GenBank/DDBJ databases">
        <authorList>
            <person name="Sun Q."/>
            <person name="Zhou Y."/>
        </authorList>
    </citation>
    <scope>NUCLEOTIDE SEQUENCE</scope>
    <source>
        <strain evidence="1">CGMCC 1.15447</strain>
    </source>
</reference>